<name>A0A556MPX2_9FLAO</name>
<dbReference type="OrthoDB" id="9803735at2"/>
<keyword evidence="8" id="KW-1185">Reference proteome</keyword>
<evidence type="ECO:0000313" key="8">
    <source>
        <dbReference type="Proteomes" id="UP000316008"/>
    </source>
</evidence>
<gene>
    <name evidence="7" type="ORF">FO442_12380</name>
</gene>
<evidence type="ECO:0000256" key="5">
    <source>
        <dbReference type="ARBA" id="ARBA00023163"/>
    </source>
</evidence>
<keyword evidence="3" id="KW-0238">DNA-binding</keyword>
<dbReference type="SUPFAM" id="SSF46785">
    <property type="entry name" value="Winged helix' DNA-binding domain"/>
    <property type="match status" value="1"/>
</dbReference>
<protein>
    <submittedName>
        <fullName evidence="7">LysR family transcriptional regulator</fullName>
    </submittedName>
</protein>
<feature type="domain" description="HTH lysR-type" evidence="6">
    <location>
        <begin position="2"/>
        <end position="59"/>
    </location>
</feature>
<dbReference type="GO" id="GO:0003700">
    <property type="term" value="F:DNA-binding transcription factor activity"/>
    <property type="evidence" value="ECO:0007669"/>
    <property type="project" value="InterPro"/>
</dbReference>
<dbReference type="PANTHER" id="PTHR30346">
    <property type="entry name" value="TRANSCRIPTIONAL DUAL REGULATOR HCAR-RELATED"/>
    <property type="match status" value="1"/>
</dbReference>
<dbReference type="Pfam" id="PF03466">
    <property type="entry name" value="LysR_substrate"/>
    <property type="match status" value="1"/>
</dbReference>
<dbReference type="GO" id="GO:0003677">
    <property type="term" value="F:DNA binding"/>
    <property type="evidence" value="ECO:0007669"/>
    <property type="project" value="UniProtKB-KW"/>
</dbReference>
<evidence type="ECO:0000256" key="4">
    <source>
        <dbReference type="ARBA" id="ARBA00023159"/>
    </source>
</evidence>
<sequence length="306" mass="34948">MISPQQIAYVLAVYETGSISRAAEHCFVTQPTLSMQLKKAEELLGHTIFHRDAYSMELTDFGKSLIPLLQQIQGDFGAIDRISQIYSGTYKERLRIGVIPTVAAYLLLDNFREWQTLLPNTQVFVEELKTEELIEALDQRKVDLAILAGPLNQNNYRVTPLFMEEILAYAPSISGEVLLVDQLKDLQPWLLNKGNCLRTQMMQFCAIDEDLPSSWNYQGGNMDLLMRMVDQQGGYTLIPEYYHPFASQTTEFKSIRDNQGSFPGRSIIAVSAFRHANWDSMEKIVRSVQHKYGKPVSKELELLSWK</sequence>
<evidence type="ECO:0000256" key="1">
    <source>
        <dbReference type="ARBA" id="ARBA00009437"/>
    </source>
</evidence>
<dbReference type="AlphaFoldDB" id="A0A556MPX2"/>
<dbReference type="Proteomes" id="UP000316008">
    <property type="component" value="Unassembled WGS sequence"/>
</dbReference>
<dbReference type="InterPro" id="IPR005119">
    <property type="entry name" value="LysR_subst-bd"/>
</dbReference>
<keyword evidence="5" id="KW-0804">Transcription</keyword>
<proteinExistence type="inferred from homology"/>
<evidence type="ECO:0000259" key="6">
    <source>
        <dbReference type="PROSITE" id="PS50931"/>
    </source>
</evidence>
<dbReference type="InterPro" id="IPR036388">
    <property type="entry name" value="WH-like_DNA-bd_sf"/>
</dbReference>
<accession>A0A556MPX2</accession>
<organism evidence="7 8">
    <name type="scientific">Fluviicola chungangensis</name>
    <dbReference type="NCBI Taxonomy" id="2597671"/>
    <lineage>
        <taxon>Bacteria</taxon>
        <taxon>Pseudomonadati</taxon>
        <taxon>Bacteroidota</taxon>
        <taxon>Flavobacteriia</taxon>
        <taxon>Flavobacteriales</taxon>
        <taxon>Crocinitomicaceae</taxon>
        <taxon>Fluviicola</taxon>
    </lineage>
</organism>
<dbReference type="SUPFAM" id="SSF53850">
    <property type="entry name" value="Periplasmic binding protein-like II"/>
    <property type="match status" value="1"/>
</dbReference>
<comment type="similarity">
    <text evidence="1">Belongs to the LysR transcriptional regulatory family.</text>
</comment>
<keyword evidence="2" id="KW-0805">Transcription regulation</keyword>
<dbReference type="GO" id="GO:0032993">
    <property type="term" value="C:protein-DNA complex"/>
    <property type="evidence" value="ECO:0007669"/>
    <property type="project" value="TreeGrafter"/>
</dbReference>
<comment type="caution">
    <text evidence="7">The sequence shown here is derived from an EMBL/GenBank/DDBJ whole genome shotgun (WGS) entry which is preliminary data.</text>
</comment>
<evidence type="ECO:0000256" key="2">
    <source>
        <dbReference type="ARBA" id="ARBA00023015"/>
    </source>
</evidence>
<reference evidence="7 8" key="1">
    <citation type="submission" date="2019-07" db="EMBL/GenBank/DDBJ databases">
        <authorList>
            <person name="Huq M.A."/>
        </authorList>
    </citation>
    <scope>NUCLEOTIDE SEQUENCE [LARGE SCALE GENOMIC DNA]</scope>
    <source>
        <strain evidence="7 8">MAH-3</strain>
    </source>
</reference>
<dbReference type="RefSeq" id="WP_144333517.1">
    <property type="nucleotide sequence ID" value="NZ_VLPL01000006.1"/>
</dbReference>
<keyword evidence="4" id="KW-0010">Activator</keyword>
<dbReference type="Pfam" id="PF00126">
    <property type="entry name" value="HTH_1"/>
    <property type="match status" value="1"/>
</dbReference>
<dbReference type="Gene3D" id="1.10.10.10">
    <property type="entry name" value="Winged helix-like DNA-binding domain superfamily/Winged helix DNA-binding domain"/>
    <property type="match status" value="1"/>
</dbReference>
<evidence type="ECO:0000313" key="7">
    <source>
        <dbReference type="EMBL" id="TSJ41882.1"/>
    </source>
</evidence>
<dbReference type="InterPro" id="IPR036390">
    <property type="entry name" value="WH_DNA-bd_sf"/>
</dbReference>
<dbReference type="Gene3D" id="3.40.190.10">
    <property type="entry name" value="Periplasmic binding protein-like II"/>
    <property type="match status" value="2"/>
</dbReference>
<dbReference type="EMBL" id="VLPL01000006">
    <property type="protein sequence ID" value="TSJ41882.1"/>
    <property type="molecule type" value="Genomic_DNA"/>
</dbReference>
<dbReference type="InterPro" id="IPR000847">
    <property type="entry name" value="LysR_HTH_N"/>
</dbReference>
<evidence type="ECO:0000256" key="3">
    <source>
        <dbReference type="ARBA" id="ARBA00023125"/>
    </source>
</evidence>
<dbReference type="PANTHER" id="PTHR30346:SF26">
    <property type="entry name" value="HYDROGEN PEROXIDE-INDUCIBLE GENES ACTIVATOR"/>
    <property type="match status" value="1"/>
</dbReference>
<dbReference type="PROSITE" id="PS50931">
    <property type="entry name" value="HTH_LYSR"/>
    <property type="match status" value="1"/>
</dbReference>